<dbReference type="WBParaSite" id="Csp11.Scaffold629.g9609.t1">
    <property type="protein sequence ID" value="Csp11.Scaffold629.g9609.t1"/>
    <property type="gene ID" value="Csp11.Scaffold629.g9609"/>
</dbReference>
<dbReference type="AlphaFoldDB" id="A0A1I7UIB0"/>
<reference evidence="3" key="1">
    <citation type="submission" date="2016-11" db="UniProtKB">
        <authorList>
            <consortium name="WormBaseParasite"/>
        </authorList>
    </citation>
    <scope>IDENTIFICATION</scope>
</reference>
<keyword evidence="2" id="KW-1185">Reference proteome</keyword>
<feature type="compositionally biased region" description="Low complexity" evidence="1">
    <location>
        <begin position="1"/>
        <end position="10"/>
    </location>
</feature>
<accession>A0A1I7UIB0</accession>
<organism evidence="2 3">
    <name type="scientific">Caenorhabditis tropicalis</name>
    <dbReference type="NCBI Taxonomy" id="1561998"/>
    <lineage>
        <taxon>Eukaryota</taxon>
        <taxon>Metazoa</taxon>
        <taxon>Ecdysozoa</taxon>
        <taxon>Nematoda</taxon>
        <taxon>Chromadorea</taxon>
        <taxon>Rhabditida</taxon>
        <taxon>Rhabditina</taxon>
        <taxon>Rhabditomorpha</taxon>
        <taxon>Rhabditoidea</taxon>
        <taxon>Rhabditidae</taxon>
        <taxon>Peloderinae</taxon>
        <taxon>Caenorhabditis</taxon>
    </lineage>
</organism>
<protein>
    <submittedName>
        <fullName evidence="3">RanBD1 domain-containing protein</fullName>
    </submittedName>
</protein>
<evidence type="ECO:0000313" key="2">
    <source>
        <dbReference type="Proteomes" id="UP000095282"/>
    </source>
</evidence>
<proteinExistence type="predicted"/>
<dbReference type="Proteomes" id="UP000095282">
    <property type="component" value="Unplaced"/>
</dbReference>
<name>A0A1I7UIB0_9PELO</name>
<evidence type="ECO:0000313" key="3">
    <source>
        <dbReference type="WBParaSite" id="Csp11.Scaffold629.g9609.t1"/>
    </source>
</evidence>
<feature type="compositionally biased region" description="Acidic residues" evidence="1">
    <location>
        <begin position="18"/>
        <end position="40"/>
    </location>
</feature>
<sequence length="86" mass="9979">MSSSSSPPAAKKARKEEEEPEEEEELPEEEEAEPEETDEGADLRPEKPKLEKIIGIHQDEKKVKHFLCKFQDGTIDSRTNQQMIRW</sequence>
<feature type="region of interest" description="Disordered" evidence="1">
    <location>
        <begin position="1"/>
        <end position="49"/>
    </location>
</feature>
<evidence type="ECO:0000256" key="1">
    <source>
        <dbReference type="SAM" id="MobiDB-lite"/>
    </source>
</evidence>